<evidence type="ECO:0000256" key="9">
    <source>
        <dbReference type="ARBA" id="ARBA00023136"/>
    </source>
</evidence>
<keyword evidence="12" id="KW-1185">Reference proteome</keyword>
<evidence type="ECO:0000256" key="7">
    <source>
        <dbReference type="ARBA" id="ARBA00022927"/>
    </source>
</evidence>
<comment type="subcellular location">
    <subcellularLocation>
        <location evidence="1">Cell inner membrane</location>
        <topology evidence="1">Single-pass membrane protein</topology>
        <orientation evidence="1">Periplasmic side</orientation>
    </subcellularLocation>
</comment>
<dbReference type="PANTHER" id="PTHR33446">
    <property type="entry name" value="PROTEIN TONB-RELATED"/>
    <property type="match status" value="1"/>
</dbReference>
<comment type="similarity">
    <text evidence="2">Belongs to the TonB family.</text>
</comment>
<dbReference type="Pfam" id="PF03544">
    <property type="entry name" value="TonB_C"/>
    <property type="match status" value="1"/>
</dbReference>
<evidence type="ECO:0000256" key="6">
    <source>
        <dbReference type="ARBA" id="ARBA00022692"/>
    </source>
</evidence>
<dbReference type="AlphaFoldDB" id="A0A4Y8VW91"/>
<dbReference type="InterPro" id="IPR006260">
    <property type="entry name" value="TonB/TolA_C"/>
</dbReference>
<accession>A0A4Y8VW91</accession>
<keyword evidence="9" id="KW-0472">Membrane</keyword>
<dbReference type="InterPro" id="IPR051045">
    <property type="entry name" value="TonB-dependent_transducer"/>
</dbReference>
<dbReference type="InterPro" id="IPR037682">
    <property type="entry name" value="TonB_C"/>
</dbReference>
<proteinExistence type="inferred from homology"/>
<gene>
    <name evidence="11" type="ORF">EXN75_00140</name>
</gene>
<evidence type="ECO:0000256" key="3">
    <source>
        <dbReference type="ARBA" id="ARBA00022448"/>
    </source>
</evidence>
<keyword evidence="4" id="KW-1003">Cell membrane</keyword>
<evidence type="ECO:0000256" key="5">
    <source>
        <dbReference type="ARBA" id="ARBA00022519"/>
    </source>
</evidence>
<keyword evidence="8" id="KW-1133">Transmembrane helix</keyword>
<feature type="domain" description="TonB C-terminal" evidence="10">
    <location>
        <begin position="166"/>
        <end position="230"/>
    </location>
</feature>
<keyword evidence="5" id="KW-0997">Cell inner membrane</keyword>
<dbReference type="OrthoDB" id="9814002at2"/>
<dbReference type="GO" id="GO:0015031">
    <property type="term" value="P:protein transport"/>
    <property type="evidence" value="ECO:0007669"/>
    <property type="project" value="UniProtKB-KW"/>
</dbReference>
<dbReference type="GO" id="GO:0031992">
    <property type="term" value="F:energy transducer activity"/>
    <property type="evidence" value="ECO:0007669"/>
    <property type="project" value="TreeGrafter"/>
</dbReference>
<name>A0A4Y8VW91_9BACT</name>
<evidence type="ECO:0000313" key="12">
    <source>
        <dbReference type="Proteomes" id="UP000297872"/>
    </source>
</evidence>
<dbReference type="EMBL" id="SGVY01000001">
    <property type="protein sequence ID" value="TFH84623.1"/>
    <property type="molecule type" value="Genomic_DNA"/>
</dbReference>
<dbReference type="Gene3D" id="3.30.1150.10">
    <property type="match status" value="1"/>
</dbReference>
<dbReference type="Proteomes" id="UP000297872">
    <property type="component" value="Unassembled WGS sequence"/>
</dbReference>
<dbReference type="GO" id="GO:0098797">
    <property type="term" value="C:plasma membrane protein complex"/>
    <property type="evidence" value="ECO:0007669"/>
    <property type="project" value="TreeGrafter"/>
</dbReference>
<evidence type="ECO:0000313" key="11">
    <source>
        <dbReference type="EMBL" id="TFH84623.1"/>
    </source>
</evidence>
<sequence>MISTYDSEKETFEVTVSVLGIIQQFSLNVPIDVASQFKADFPSLPLSFGSQWGVLNGKLYPKSIKFDDYDMGFSCEVPIASDGMKDVEISFDGMGIPNLYLSGHVFSLSEYMQQDSELLKEFSFQQDNSKLFDVVEQMPSYPGGNGAMMAFISSHVKYPDGNYCAQGRVIVSFVVERDGSLSSFKVLRSVEEHFDKEAIRVVKSMPKWKPGRQNGKVVRCKYIVPVAFRLQ</sequence>
<keyword evidence="6" id="KW-0812">Transmembrane</keyword>
<evidence type="ECO:0000256" key="2">
    <source>
        <dbReference type="ARBA" id="ARBA00006555"/>
    </source>
</evidence>
<reference evidence="11 12" key="1">
    <citation type="submission" date="2019-02" db="EMBL/GenBank/DDBJ databases">
        <title>Draft Genome Sequence of the Prevotella sp. BCRC 81118, Isolated from Human Feces.</title>
        <authorList>
            <person name="Huang C.-H."/>
        </authorList>
    </citation>
    <scope>NUCLEOTIDE SEQUENCE [LARGE SCALE GENOMIC DNA]</scope>
    <source>
        <strain evidence="11 12">BCRC 81118</strain>
    </source>
</reference>
<evidence type="ECO:0000259" key="10">
    <source>
        <dbReference type="Pfam" id="PF03544"/>
    </source>
</evidence>
<dbReference type="FunFam" id="3.30.1150.10:FF:000002">
    <property type="entry name" value="Energy transducer TonB"/>
    <property type="match status" value="1"/>
</dbReference>
<evidence type="ECO:0000256" key="8">
    <source>
        <dbReference type="ARBA" id="ARBA00022989"/>
    </source>
</evidence>
<keyword evidence="7" id="KW-0653">Protein transport</keyword>
<dbReference type="GO" id="GO:0055085">
    <property type="term" value="P:transmembrane transport"/>
    <property type="evidence" value="ECO:0007669"/>
    <property type="project" value="InterPro"/>
</dbReference>
<dbReference type="PANTHER" id="PTHR33446:SF2">
    <property type="entry name" value="PROTEIN TONB"/>
    <property type="match status" value="1"/>
</dbReference>
<evidence type="ECO:0000256" key="1">
    <source>
        <dbReference type="ARBA" id="ARBA00004383"/>
    </source>
</evidence>
<evidence type="ECO:0000256" key="4">
    <source>
        <dbReference type="ARBA" id="ARBA00022475"/>
    </source>
</evidence>
<comment type="caution">
    <text evidence="11">The sequence shown here is derived from an EMBL/GenBank/DDBJ whole genome shotgun (WGS) entry which is preliminary data.</text>
</comment>
<keyword evidence="3" id="KW-0813">Transport</keyword>
<organism evidence="11 12">
    <name type="scientific">Segatella hominis</name>
    <dbReference type="NCBI Taxonomy" id="2518605"/>
    <lineage>
        <taxon>Bacteria</taxon>
        <taxon>Pseudomonadati</taxon>
        <taxon>Bacteroidota</taxon>
        <taxon>Bacteroidia</taxon>
        <taxon>Bacteroidales</taxon>
        <taxon>Prevotellaceae</taxon>
        <taxon>Segatella</taxon>
    </lineage>
</organism>
<protein>
    <submittedName>
        <fullName evidence="11">Energy transducer TonB</fullName>
    </submittedName>
</protein>
<dbReference type="SUPFAM" id="SSF74653">
    <property type="entry name" value="TolA/TonB C-terminal domain"/>
    <property type="match status" value="1"/>
</dbReference>
<dbReference type="NCBIfam" id="TIGR01352">
    <property type="entry name" value="tonB_Cterm"/>
    <property type="match status" value="1"/>
</dbReference>